<dbReference type="Gene3D" id="1.20.1050.10">
    <property type="match status" value="1"/>
</dbReference>
<evidence type="ECO:0000256" key="4">
    <source>
        <dbReference type="ARBA" id="ARBA00022490"/>
    </source>
</evidence>
<dbReference type="GO" id="GO:0005829">
    <property type="term" value="C:cytosol"/>
    <property type="evidence" value="ECO:0007669"/>
    <property type="project" value="UniProtKB-SubCell"/>
</dbReference>
<dbReference type="CDD" id="cd03187">
    <property type="entry name" value="GST_C_Phi"/>
    <property type="match status" value="1"/>
</dbReference>
<dbReference type="SUPFAM" id="SSF47616">
    <property type="entry name" value="GST C-terminal domain-like"/>
    <property type="match status" value="1"/>
</dbReference>
<feature type="domain" description="GST N-terminal" evidence="8">
    <location>
        <begin position="2"/>
        <end position="83"/>
    </location>
</feature>
<dbReference type="InterPro" id="IPR034347">
    <property type="entry name" value="GST_Phi_C"/>
</dbReference>
<evidence type="ECO:0000259" key="9">
    <source>
        <dbReference type="PROSITE" id="PS50405"/>
    </source>
</evidence>
<dbReference type="InterPro" id="IPR040079">
    <property type="entry name" value="Glutathione_S-Trfase"/>
</dbReference>
<reference evidence="10" key="1">
    <citation type="submission" date="2006-09" db="EMBL/GenBank/DDBJ databases">
        <title>Expression of glutathione-S-transferase and its role in Brassica juncea growth and development.</title>
        <authorList>
            <person name="Yan M."/>
            <person name="Liu Z."/>
            <person name="Guan C."/>
            <person name="Liu X."/>
            <person name="Yuan M."/>
        </authorList>
    </citation>
    <scope>NUCLEOTIDE SEQUENCE</scope>
    <source>
        <tissue evidence="10">Leaf</tissue>
    </source>
</reference>
<name>A4KCP2_BRAJU</name>
<sequence>MAAIKVFGHAASTATRRVLLTLHEKNLDFELVHVELKDGEHKKEPFLSRNPFGKVPAFEDGDLKLFETRAITQYIAHRYEGQGTNLLPADSKNIAHYAIMAIGMQVEAHQFEPVAAKLVSEHVFKPKKGSTTDQAVVAEEEAKLAKVLDVYEARLKEFKYLAGDTFTLTDLHHIPAIQYLLGTPTKKLFDERPHVSEWVAEITNRPASQKILQ</sequence>
<dbReference type="GO" id="GO:0006749">
    <property type="term" value="P:glutathione metabolic process"/>
    <property type="evidence" value="ECO:0007669"/>
    <property type="project" value="TreeGrafter"/>
</dbReference>
<evidence type="ECO:0000256" key="3">
    <source>
        <dbReference type="ARBA" id="ARBA00012452"/>
    </source>
</evidence>
<evidence type="ECO:0000256" key="1">
    <source>
        <dbReference type="ARBA" id="ARBA00004514"/>
    </source>
</evidence>
<proteinExistence type="inferred from homology"/>
<dbReference type="SUPFAM" id="SSF52833">
    <property type="entry name" value="Thioredoxin-like"/>
    <property type="match status" value="1"/>
</dbReference>
<protein>
    <recommendedName>
        <fullName evidence="3">glutathione transferase</fullName>
        <ecNumber evidence="3">2.5.1.18</ecNumber>
    </recommendedName>
</protein>
<evidence type="ECO:0000256" key="7">
    <source>
        <dbReference type="ARBA" id="ARBA00047960"/>
    </source>
</evidence>
<dbReference type="CDD" id="cd03053">
    <property type="entry name" value="GST_N_Phi"/>
    <property type="match status" value="1"/>
</dbReference>
<dbReference type="GO" id="GO:0009407">
    <property type="term" value="P:toxin catabolic process"/>
    <property type="evidence" value="ECO:0007669"/>
    <property type="project" value="UniProtKB-ARBA"/>
</dbReference>
<feature type="domain" description="GST C-terminal" evidence="9">
    <location>
        <begin position="93"/>
        <end position="213"/>
    </location>
</feature>
<evidence type="ECO:0000256" key="5">
    <source>
        <dbReference type="ARBA" id="ARBA00022575"/>
    </source>
</evidence>
<evidence type="ECO:0000256" key="2">
    <source>
        <dbReference type="ARBA" id="ARBA00010128"/>
    </source>
</evidence>
<dbReference type="GO" id="GO:0043295">
    <property type="term" value="F:glutathione binding"/>
    <property type="evidence" value="ECO:0007669"/>
    <property type="project" value="TreeGrafter"/>
</dbReference>
<accession>A4KCP2</accession>
<comment type="similarity">
    <text evidence="2">Belongs to the GST superfamily. Phi family.</text>
</comment>
<dbReference type="InterPro" id="IPR036249">
    <property type="entry name" value="Thioredoxin-like_sf"/>
</dbReference>
<organism evidence="10">
    <name type="scientific">Brassica juncea</name>
    <name type="common">Indian mustard</name>
    <name type="synonym">Sinapis juncea</name>
    <dbReference type="NCBI Taxonomy" id="3707"/>
    <lineage>
        <taxon>Eukaryota</taxon>
        <taxon>Viridiplantae</taxon>
        <taxon>Streptophyta</taxon>
        <taxon>Embryophyta</taxon>
        <taxon>Tracheophyta</taxon>
        <taxon>Spermatophyta</taxon>
        <taxon>Magnoliopsida</taxon>
        <taxon>eudicotyledons</taxon>
        <taxon>Gunneridae</taxon>
        <taxon>Pentapetalae</taxon>
        <taxon>rosids</taxon>
        <taxon>malvids</taxon>
        <taxon>Brassicales</taxon>
        <taxon>Brassicaceae</taxon>
        <taxon>Brassiceae</taxon>
        <taxon>Brassica</taxon>
    </lineage>
</organism>
<comment type="subcellular location">
    <subcellularLocation>
        <location evidence="1">Cytoplasm</location>
        <location evidence="1">Cytosol</location>
    </subcellularLocation>
</comment>
<dbReference type="InterPro" id="IPR004045">
    <property type="entry name" value="Glutathione_S-Trfase_N"/>
</dbReference>
<dbReference type="InterPro" id="IPR004046">
    <property type="entry name" value="GST_C"/>
</dbReference>
<dbReference type="SFLD" id="SFLDG00358">
    <property type="entry name" value="Main_(cytGST)"/>
    <property type="match status" value="1"/>
</dbReference>
<dbReference type="PROSITE" id="PS50404">
    <property type="entry name" value="GST_NTER"/>
    <property type="match status" value="1"/>
</dbReference>
<dbReference type="PANTHER" id="PTHR43900">
    <property type="entry name" value="GLUTATHIONE S-TRANSFERASE RHO"/>
    <property type="match status" value="1"/>
</dbReference>
<dbReference type="FunFam" id="3.40.30.10:FF:000016">
    <property type="entry name" value="Glutathione S-transferase F2"/>
    <property type="match status" value="1"/>
</dbReference>
<dbReference type="SFLD" id="SFLDG01154">
    <property type="entry name" value="Main.5:_Phi-like"/>
    <property type="match status" value="1"/>
</dbReference>
<keyword evidence="6 10" id="KW-0808">Transferase</keyword>
<dbReference type="EMBL" id="DQ986949">
    <property type="protein sequence ID" value="ABM53759.1"/>
    <property type="molecule type" value="Genomic_DNA"/>
</dbReference>
<dbReference type="AlphaFoldDB" id="A4KCP2"/>
<dbReference type="Pfam" id="PF00043">
    <property type="entry name" value="GST_C"/>
    <property type="match status" value="1"/>
</dbReference>
<dbReference type="GO" id="GO:0004364">
    <property type="term" value="F:glutathione transferase activity"/>
    <property type="evidence" value="ECO:0007669"/>
    <property type="project" value="UniProtKB-EC"/>
</dbReference>
<evidence type="ECO:0000313" key="10">
    <source>
        <dbReference type="EMBL" id="ABM53759.1"/>
    </source>
</evidence>
<keyword evidence="4" id="KW-0963">Cytoplasm</keyword>
<dbReference type="PROSITE" id="PS50405">
    <property type="entry name" value="GST_CTER"/>
    <property type="match status" value="1"/>
</dbReference>
<comment type="catalytic activity">
    <reaction evidence="7">
        <text>RX + glutathione = an S-substituted glutathione + a halide anion + H(+)</text>
        <dbReference type="Rhea" id="RHEA:16437"/>
        <dbReference type="ChEBI" id="CHEBI:15378"/>
        <dbReference type="ChEBI" id="CHEBI:16042"/>
        <dbReference type="ChEBI" id="CHEBI:17792"/>
        <dbReference type="ChEBI" id="CHEBI:57925"/>
        <dbReference type="ChEBI" id="CHEBI:90779"/>
        <dbReference type="EC" id="2.5.1.18"/>
    </reaction>
</comment>
<dbReference type="EC" id="2.5.1.18" evidence="3"/>
<dbReference type="SFLD" id="SFLDS00019">
    <property type="entry name" value="Glutathione_Transferase_(cytos"/>
    <property type="match status" value="1"/>
</dbReference>
<dbReference type="InterPro" id="IPR010987">
    <property type="entry name" value="Glutathione-S-Trfase_C-like"/>
</dbReference>
<evidence type="ECO:0000256" key="6">
    <source>
        <dbReference type="ARBA" id="ARBA00022679"/>
    </source>
</evidence>
<dbReference type="Gene3D" id="3.40.30.10">
    <property type="entry name" value="Glutaredoxin"/>
    <property type="match status" value="1"/>
</dbReference>
<dbReference type="InterPro" id="IPR036282">
    <property type="entry name" value="Glutathione-S-Trfase_C_sf"/>
</dbReference>
<keyword evidence="5" id="KW-0216">Detoxification</keyword>
<dbReference type="FunFam" id="1.20.1050.10:FF:000004">
    <property type="entry name" value="Glutathione S-transferase F2"/>
    <property type="match status" value="1"/>
</dbReference>
<evidence type="ECO:0000259" key="8">
    <source>
        <dbReference type="PROSITE" id="PS50404"/>
    </source>
</evidence>
<dbReference type="Pfam" id="PF02798">
    <property type="entry name" value="GST_N"/>
    <property type="match status" value="1"/>
</dbReference>
<dbReference type="PANTHER" id="PTHR43900:SF74">
    <property type="entry name" value="GLUTATHIONE TRANSFERASE"/>
    <property type="match status" value="1"/>
</dbReference>